<feature type="region of interest" description="Disordered" evidence="2">
    <location>
        <begin position="1"/>
        <end position="26"/>
    </location>
</feature>
<dbReference type="InterPro" id="IPR010989">
    <property type="entry name" value="SNARE"/>
</dbReference>
<dbReference type="SMART" id="SM00397">
    <property type="entry name" value="t_SNARE"/>
    <property type="match status" value="1"/>
</dbReference>
<dbReference type="PANTHER" id="PTHR19957">
    <property type="entry name" value="SYNTAXIN"/>
    <property type="match status" value="1"/>
</dbReference>
<proteinExistence type="inferred from homology"/>
<name>A0ABQ8XLZ0_9EUKA</name>
<keyword evidence="6" id="KW-1185">Reference proteome</keyword>
<dbReference type="InterPro" id="IPR000727">
    <property type="entry name" value="T_SNARE_dom"/>
</dbReference>
<dbReference type="InterPro" id="IPR006011">
    <property type="entry name" value="Syntaxin_N"/>
</dbReference>
<keyword evidence="3" id="KW-0472">Membrane</keyword>
<comment type="similarity">
    <text evidence="1">Belongs to the syntaxin family.</text>
</comment>
<dbReference type="PANTHER" id="PTHR19957:SF38">
    <property type="entry name" value="LD27581P"/>
    <property type="match status" value="1"/>
</dbReference>
<evidence type="ECO:0000256" key="2">
    <source>
        <dbReference type="SAM" id="MobiDB-lite"/>
    </source>
</evidence>
<evidence type="ECO:0000256" key="3">
    <source>
        <dbReference type="SAM" id="Phobius"/>
    </source>
</evidence>
<evidence type="ECO:0000313" key="5">
    <source>
        <dbReference type="EMBL" id="KAJ6233536.1"/>
    </source>
</evidence>
<evidence type="ECO:0000256" key="1">
    <source>
        <dbReference type="ARBA" id="ARBA00009063"/>
    </source>
</evidence>
<feature type="domain" description="T-SNARE coiled-coil homology" evidence="4">
    <location>
        <begin position="174"/>
        <end position="236"/>
    </location>
</feature>
<protein>
    <recommendedName>
        <fullName evidence="4">t-SNARE coiled-coil homology domain-containing protein</fullName>
    </recommendedName>
</protein>
<evidence type="ECO:0000259" key="4">
    <source>
        <dbReference type="PROSITE" id="PS50192"/>
    </source>
</evidence>
<reference evidence="5" key="1">
    <citation type="submission" date="2022-08" db="EMBL/GenBank/DDBJ databases">
        <title>Novel sulfate-reducing endosymbionts in the free-living metamonad Anaeramoeba.</title>
        <authorList>
            <person name="Jerlstrom-Hultqvist J."/>
            <person name="Cepicka I."/>
            <person name="Gallot-Lavallee L."/>
            <person name="Salas-Leiva D."/>
            <person name="Curtis B.A."/>
            <person name="Zahonova K."/>
            <person name="Pipaliya S."/>
            <person name="Dacks J."/>
            <person name="Roger A.J."/>
        </authorList>
    </citation>
    <scope>NUCLEOTIDE SEQUENCE</scope>
    <source>
        <strain evidence="5">Schooner1</strain>
    </source>
</reference>
<dbReference type="Pfam" id="PF14523">
    <property type="entry name" value="Syntaxin_2"/>
    <property type="match status" value="1"/>
</dbReference>
<evidence type="ECO:0000313" key="6">
    <source>
        <dbReference type="Proteomes" id="UP001150062"/>
    </source>
</evidence>
<dbReference type="EMBL" id="JAOAOG010000276">
    <property type="protein sequence ID" value="KAJ6233536.1"/>
    <property type="molecule type" value="Genomic_DNA"/>
</dbReference>
<feature type="transmembrane region" description="Helical" evidence="3">
    <location>
        <begin position="249"/>
        <end position="269"/>
    </location>
</feature>
<dbReference type="PROSITE" id="PS50192">
    <property type="entry name" value="T_SNARE"/>
    <property type="match status" value="1"/>
</dbReference>
<comment type="caution">
    <text evidence="5">The sequence shown here is derived from an EMBL/GenBank/DDBJ whole genome shotgun (WGS) entry which is preliminary data.</text>
</comment>
<keyword evidence="3" id="KW-0812">Transmembrane</keyword>
<dbReference type="InterPro" id="IPR045242">
    <property type="entry name" value="Syntaxin"/>
</dbReference>
<feature type="compositionally biased region" description="Low complexity" evidence="2">
    <location>
        <begin position="1"/>
        <end position="22"/>
    </location>
</feature>
<dbReference type="Proteomes" id="UP001150062">
    <property type="component" value="Unassembled WGS sequence"/>
</dbReference>
<organism evidence="5 6">
    <name type="scientific">Anaeramoeba flamelloides</name>
    <dbReference type="NCBI Taxonomy" id="1746091"/>
    <lineage>
        <taxon>Eukaryota</taxon>
        <taxon>Metamonada</taxon>
        <taxon>Anaeramoebidae</taxon>
        <taxon>Anaeramoeba</taxon>
    </lineage>
</organism>
<dbReference type="Gene3D" id="1.20.5.110">
    <property type="match status" value="1"/>
</dbReference>
<accession>A0ABQ8XLZ0</accession>
<sequence length="273" mass="31472">MSFQEEINQSSSENSDDSSMSSESDDYFDLQTTKATNLTKQLSENVHSISKMIEKLGFPQDTQQFRLKLNSLRSQTRELSKKTISSIRNLKEIAELETDNAKCEKLNNYFDALFNRFKSLDELAIKKQKEYLPTEKQKNEEYYEKEQKISLMEDHRQKVNSVLLQQEREISIKNEILKETNDGILSIEAEINDVNEMFKNMAVLVHEQRDGVNLIHDNVTETKKSVLEGNVDLEEAFEMDNQSRPLRKILLASAVALLIFILVLIIVGISKAD</sequence>
<gene>
    <name evidence="5" type="ORF">M0813_29843</name>
</gene>
<keyword evidence="3" id="KW-1133">Transmembrane helix</keyword>
<dbReference type="Gene3D" id="1.20.58.70">
    <property type="match status" value="1"/>
</dbReference>
<dbReference type="SUPFAM" id="SSF47661">
    <property type="entry name" value="t-snare proteins"/>
    <property type="match status" value="1"/>
</dbReference>